<dbReference type="Proteomes" id="UP001470230">
    <property type="component" value="Unassembled WGS sequence"/>
</dbReference>
<name>A0ABR2KUV1_9EUKA</name>
<dbReference type="InterPro" id="IPR001680">
    <property type="entry name" value="WD40_rpt"/>
</dbReference>
<gene>
    <name evidence="2" type="ORF">M9Y10_022980</name>
</gene>
<dbReference type="PANTHER" id="PTHR44099:SF4">
    <property type="entry name" value="RABCONNECTIN-3B, ISOFORM A"/>
    <property type="match status" value="1"/>
</dbReference>
<dbReference type="PANTHER" id="PTHR44099">
    <property type="entry name" value="RABCONNECTIN-3B, ISOFORM A"/>
    <property type="match status" value="1"/>
</dbReference>
<dbReference type="SUPFAM" id="SSF50978">
    <property type="entry name" value="WD40 repeat-like"/>
    <property type="match status" value="2"/>
</dbReference>
<dbReference type="SMART" id="SM00320">
    <property type="entry name" value="WD40"/>
    <property type="match status" value="3"/>
</dbReference>
<keyword evidence="3" id="KW-1185">Reference proteome</keyword>
<protein>
    <recommendedName>
        <fullName evidence="4">Anaphase-promoting complex subunit 4 WD40 domain-containing protein</fullName>
    </recommendedName>
</protein>
<dbReference type="EMBL" id="JAPFFF010000003">
    <property type="protein sequence ID" value="KAK8894546.1"/>
    <property type="molecule type" value="Genomic_DNA"/>
</dbReference>
<reference evidence="2 3" key="1">
    <citation type="submission" date="2024-04" db="EMBL/GenBank/DDBJ databases">
        <title>Tritrichomonas musculus Genome.</title>
        <authorList>
            <person name="Alves-Ferreira E."/>
            <person name="Grigg M."/>
            <person name="Lorenzi H."/>
            <person name="Galac M."/>
        </authorList>
    </citation>
    <scope>NUCLEOTIDE SEQUENCE [LARGE SCALE GENOMIC DNA]</scope>
    <source>
        <strain evidence="2 3">EAF2021</strain>
    </source>
</reference>
<comment type="caution">
    <text evidence="2">The sequence shown here is derived from an EMBL/GenBank/DDBJ whole genome shotgun (WGS) entry which is preliminary data.</text>
</comment>
<dbReference type="InterPro" id="IPR049916">
    <property type="entry name" value="WDR72-like"/>
</dbReference>
<evidence type="ECO:0000313" key="2">
    <source>
        <dbReference type="EMBL" id="KAK8894546.1"/>
    </source>
</evidence>
<accession>A0ABR2KUV1</accession>
<dbReference type="Gene3D" id="2.130.10.10">
    <property type="entry name" value="YVTN repeat-like/Quinoprotein amine dehydrogenase"/>
    <property type="match status" value="2"/>
</dbReference>
<proteinExistence type="predicted"/>
<evidence type="ECO:0008006" key="4">
    <source>
        <dbReference type="Google" id="ProtNLM"/>
    </source>
</evidence>
<sequence length="1083" mass="121687">MDNFEKNLQYPSPLSVCFHCWEDQCCPLLRFSCFASVSWNNFRMSKSSIWSDPGISSVLFGGTDSGTIVAYKIYVSKETNKPSMKPISLLFGHKSSITSIAICDKFIYRSCVASLSTDGTLSLISVEDLTIVYNSEFLFSENSYDLAPHESNRMLMLASQDYGTVEIADLTNSTLILRISGFPSIITSIECNHFLHSVACADGSIAVFQIDKSVECYYNLKINIDNGQSNNFNFYRAVLSPSLMYMLVLTSEEWYLFDSDDVLFSQKISSPEDSFVIAKWVNDSMFYITTIAGRVEVWKVDQSNSTQIFNRMRTNHSFYYISSLSEKKRIEPTIMIDAPSDTRKLHKPPELVYSIDHSQNNTLDTATIVTAEGFVITSPRDSFLVLNSPQGDCDCDLSMYFTAKIRCRCALGDPIVHEARITVEGEVFLDSQKLGVHPGANLLFSSPNGNTFFSFSNDGSVKAWGDKLLASFHDLCEPVREVTYIEEKEWIIVIGQLSAFSVISISQLQSIILCSGHNSPVVEVLYLNGLLHSRCESSSIYTWNIDGQLVSKRKSKKIKRIGETAASDLGNNTTAPSSSRSDSSLHDKSTLAKRKRKEKSMFSKIVPLIMPNCQTFAIVLDIFDFLEAYKCYETLNIQNDPIFFSLIILWRCHIGSSRIKVAGDIGLLESFNYAIGGDNYTVSLPFSLQSQKEIEKSTEKTTNVIAFKFSPLLSAIHSVAASATAACFVGVNNDENLALVSSVSQITTANQLPDSVTPSPLVIANYLLFPSPFLRSIVINLIQEIMSHLSESESNVIIYNVENYFTTWKAILPFVFIHCTKYKLNKNFGKKCAQSIFPVVIEIPEILDLMLNCFEQFSVYFDDYQSFFISMVDATISKKISYNKIAGFGIVKPIDFFDVGVMTPYCPELCEALFDRWMNPNRDILLTLITHILASSRKGISIDLDRIFDIIDKKISYFAACKNYLVFGSETGEIIVFSRETTLITWKQQITKHPISCLSVSPNGSRFVVVVLENEYSFSWISPNSGHSREAFSIDAIEILPRGTVVSDFVWKAEGKVILMNMDKKIMEFSAPNMSFFQRLKKK</sequence>
<feature type="region of interest" description="Disordered" evidence="1">
    <location>
        <begin position="567"/>
        <end position="595"/>
    </location>
</feature>
<evidence type="ECO:0000313" key="3">
    <source>
        <dbReference type="Proteomes" id="UP001470230"/>
    </source>
</evidence>
<evidence type="ECO:0000256" key="1">
    <source>
        <dbReference type="SAM" id="MobiDB-lite"/>
    </source>
</evidence>
<dbReference type="InterPro" id="IPR015943">
    <property type="entry name" value="WD40/YVTN_repeat-like_dom_sf"/>
</dbReference>
<dbReference type="InterPro" id="IPR036322">
    <property type="entry name" value="WD40_repeat_dom_sf"/>
</dbReference>
<organism evidence="2 3">
    <name type="scientific">Tritrichomonas musculus</name>
    <dbReference type="NCBI Taxonomy" id="1915356"/>
    <lineage>
        <taxon>Eukaryota</taxon>
        <taxon>Metamonada</taxon>
        <taxon>Parabasalia</taxon>
        <taxon>Tritrichomonadida</taxon>
        <taxon>Tritrichomonadidae</taxon>
        <taxon>Tritrichomonas</taxon>
    </lineage>
</organism>